<evidence type="ECO:0000256" key="1">
    <source>
        <dbReference type="ARBA" id="ARBA00006157"/>
    </source>
</evidence>
<name>A0AA95GHC8_9GAMM</name>
<evidence type="ECO:0000313" key="7">
    <source>
        <dbReference type="Proteomes" id="UP001177597"/>
    </source>
</evidence>
<dbReference type="AlphaFoldDB" id="A0AA95GHC8"/>
<evidence type="ECO:0000256" key="2">
    <source>
        <dbReference type="ARBA" id="ARBA00023015"/>
    </source>
</evidence>
<evidence type="ECO:0000256" key="3">
    <source>
        <dbReference type="ARBA" id="ARBA00023125"/>
    </source>
</evidence>
<dbReference type="InterPro" id="IPR038722">
    <property type="entry name" value="Ner_HTH_dom"/>
</dbReference>
<evidence type="ECO:0000259" key="5">
    <source>
        <dbReference type="Pfam" id="PF13693"/>
    </source>
</evidence>
<accession>A0AA95GHC8</accession>
<dbReference type="Proteomes" id="UP001177597">
    <property type="component" value="Chromosome"/>
</dbReference>
<comment type="similarity">
    <text evidence="1">Belongs to the ner transcriptional regulatory family.</text>
</comment>
<sequence length="82" mass="9429">MVKVKKDWTQKEIISALIESGTTLDALANKTICKLLELENVFLTPWAEAEFIIANYLGIHPSEIWPSRYFDSKGKPIDRTYK</sequence>
<organism evidence="6 7">
    <name type="scientific">Arsenophonus nasoniae</name>
    <name type="common">son-killer infecting Nasonia vitripennis</name>
    <dbReference type="NCBI Taxonomy" id="638"/>
    <lineage>
        <taxon>Bacteria</taxon>
        <taxon>Pseudomonadati</taxon>
        <taxon>Pseudomonadota</taxon>
        <taxon>Gammaproteobacteria</taxon>
        <taxon>Enterobacterales</taxon>
        <taxon>Morganellaceae</taxon>
        <taxon>Arsenophonus</taxon>
    </lineage>
</organism>
<protein>
    <submittedName>
        <fullName evidence="6">Helix-turn-helix domain-containing protein</fullName>
    </submittedName>
</protein>
<keyword evidence="2" id="KW-0805">Transcription regulation</keyword>
<reference evidence="6" key="1">
    <citation type="submission" date="2023-04" db="EMBL/GenBank/DDBJ databases">
        <title>Genome dynamics across the evolutionary transition to endosymbiosis.</title>
        <authorList>
            <person name="Siozios S."/>
            <person name="Nadal-Jimenez P."/>
            <person name="Azagi T."/>
            <person name="Sprong H."/>
            <person name="Frost C.L."/>
            <person name="Parratt S.R."/>
            <person name="Taylor G."/>
            <person name="Brettell L."/>
            <person name="Lew K.C."/>
            <person name="Croft L."/>
            <person name="King K.C."/>
            <person name="Brockhurst M.A."/>
            <person name="Hypsa V."/>
            <person name="Novakova E."/>
            <person name="Darby A.C."/>
            <person name="Hurst G.D.D."/>
        </authorList>
    </citation>
    <scope>NUCLEOTIDE SEQUENCE</scope>
    <source>
        <strain evidence="6">AIh</strain>
    </source>
</reference>
<feature type="domain" description="Ner winged helix-turn-helix DNA-binding" evidence="5">
    <location>
        <begin position="7"/>
        <end position="80"/>
    </location>
</feature>
<keyword evidence="3" id="KW-0238">DNA-binding</keyword>
<evidence type="ECO:0000313" key="6">
    <source>
        <dbReference type="EMBL" id="WGL96868.1"/>
    </source>
</evidence>
<dbReference type="GO" id="GO:0003677">
    <property type="term" value="F:DNA binding"/>
    <property type="evidence" value="ECO:0007669"/>
    <property type="project" value="UniProtKB-KW"/>
</dbReference>
<proteinExistence type="inferred from homology"/>
<evidence type="ECO:0000256" key="4">
    <source>
        <dbReference type="ARBA" id="ARBA00023163"/>
    </source>
</evidence>
<dbReference type="SUPFAM" id="SSF47413">
    <property type="entry name" value="lambda repressor-like DNA-binding domains"/>
    <property type="match status" value="1"/>
</dbReference>
<dbReference type="InterPro" id="IPR010982">
    <property type="entry name" value="Lambda_DNA-bd_dom_sf"/>
</dbReference>
<dbReference type="Pfam" id="PF13693">
    <property type="entry name" value="HTH_35"/>
    <property type="match status" value="1"/>
</dbReference>
<dbReference type="Gene3D" id="1.10.260.40">
    <property type="entry name" value="lambda repressor-like DNA-binding domains"/>
    <property type="match status" value="1"/>
</dbReference>
<keyword evidence="4" id="KW-0804">Transcription</keyword>
<dbReference type="EMBL" id="CP123498">
    <property type="protein sequence ID" value="WGL96868.1"/>
    <property type="molecule type" value="Genomic_DNA"/>
</dbReference>
<gene>
    <name evidence="6" type="ORF">QE207_04175</name>
</gene>